<dbReference type="Pfam" id="PF04614">
    <property type="entry name" value="Pex19"/>
    <property type="match status" value="1"/>
</dbReference>
<dbReference type="EMBL" id="GANO01002911">
    <property type="protein sequence ID" value="JAB56960.1"/>
    <property type="molecule type" value="mRNA"/>
</dbReference>
<feature type="compositionally biased region" description="Polar residues" evidence="3">
    <location>
        <begin position="34"/>
        <end position="50"/>
    </location>
</feature>
<dbReference type="AlphaFoldDB" id="U5ER89"/>
<dbReference type="GO" id="GO:0045046">
    <property type="term" value="P:protein import into peroxisome membrane"/>
    <property type="evidence" value="ECO:0007669"/>
    <property type="project" value="TreeGrafter"/>
</dbReference>
<dbReference type="Gene3D" id="1.20.120.900">
    <property type="entry name" value="Pex19, mPTS binding domain"/>
    <property type="match status" value="1"/>
</dbReference>
<reference evidence="4" key="1">
    <citation type="journal article" date="2014" name="Insect Biochem. Mol. Biol.">
        <title>An insight into the sialome of the frog biting fly, Corethrella appendiculata.</title>
        <authorList>
            <person name="Ribeiro J.M.C."/>
            <person name="Chagas A.C."/>
            <person name="Pham V.M."/>
            <person name="Lounibos L.P."/>
            <person name="Calvo E."/>
        </authorList>
    </citation>
    <scope>NUCLEOTIDE SEQUENCE</scope>
    <source>
        <tissue evidence="4">Salivary glands</tissue>
    </source>
</reference>
<dbReference type="PANTHER" id="PTHR12774:SF2">
    <property type="entry name" value="PEROXISOMAL BIOGENESIS FACTOR 19"/>
    <property type="match status" value="1"/>
</dbReference>
<dbReference type="PANTHER" id="PTHR12774">
    <property type="entry name" value="PEROXISOMAL BIOGENESIS FACTOR 19"/>
    <property type="match status" value="1"/>
</dbReference>
<accession>U5ER89</accession>
<evidence type="ECO:0000256" key="2">
    <source>
        <dbReference type="ARBA" id="ARBA00029688"/>
    </source>
</evidence>
<protein>
    <recommendedName>
        <fullName evidence="2">Peroxin-19</fullName>
    </recommendedName>
</protein>
<proteinExistence type="evidence at transcript level"/>
<sequence length="274" mass="30715">NENKMSENKETSKNTDDKELDDLLNSALDDFTDDQTNISSGNTDKTNENNSAAQLWNDEFLKENTKMFDDLSGVNIEEICSEFKKVLEAVDAASNSDSSPGFDPIINDVLKGINEGRENLQSTFKPEDLASMFGNLDFNEGSEVNGLMPMMQTMMQSLLSADVLLPSLKAITEKYPKWLEDNSKDLPAEDLTRYTEQCKLMSEVVKTLEEEKADDTEDIKKKRFEIVLDRMQKMQDLGQPPTDLVGEVNELPNLNLPTLDLSAFEDPSNQCATS</sequence>
<organism evidence="4">
    <name type="scientific">Corethrella appendiculata</name>
    <dbReference type="NCBI Taxonomy" id="1370023"/>
    <lineage>
        <taxon>Eukaryota</taxon>
        <taxon>Metazoa</taxon>
        <taxon>Ecdysozoa</taxon>
        <taxon>Arthropoda</taxon>
        <taxon>Hexapoda</taxon>
        <taxon>Insecta</taxon>
        <taxon>Pterygota</taxon>
        <taxon>Neoptera</taxon>
        <taxon>Endopterygota</taxon>
        <taxon>Diptera</taxon>
        <taxon>Nematocera</taxon>
        <taxon>Culicoidea</taxon>
        <taxon>Chaoboridae</taxon>
        <taxon>Corethrella</taxon>
    </lineage>
</organism>
<dbReference type="GO" id="GO:0033328">
    <property type="term" value="F:peroxisome membrane targeting sequence binding"/>
    <property type="evidence" value="ECO:0007669"/>
    <property type="project" value="TreeGrafter"/>
</dbReference>
<dbReference type="InterPro" id="IPR006708">
    <property type="entry name" value="Pex19"/>
</dbReference>
<dbReference type="GO" id="GO:0005778">
    <property type="term" value="C:peroxisomal membrane"/>
    <property type="evidence" value="ECO:0007669"/>
    <property type="project" value="TreeGrafter"/>
</dbReference>
<evidence type="ECO:0000256" key="1">
    <source>
        <dbReference type="ARBA" id="ARBA00006326"/>
    </source>
</evidence>
<name>U5ER89_9DIPT</name>
<comment type="similarity">
    <text evidence="1">Belongs to the peroxin-19 family.</text>
</comment>
<evidence type="ECO:0000313" key="4">
    <source>
        <dbReference type="EMBL" id="JAB56960.1"/>
    </source>
</evidence>
<feature type="non-terminal residue" evidence="4">
    <location>
        <position position="1"/>
    </location>
</feature>
<feature type="compositionally biased region" description="Basic and acidic residues" evidence="3">
    <location>
        <begin position="1"/>
        <end position="17"/>
    </location>
</feature>
<evidence type="ECO:0000256" key="3">
    <source>
        <dbReference type="SAM" id="MobiDB-lite"/>
    </source>
</evidence>
<feature type="region of interest" description="Disordered" evidence="3">
    <location>
        <begin position="1"/>
        <end position="50"/>
    </location>
</feature>
<dbReference type="InterPro" id="IPR038322">
    <property type="entry name" value="Pex19_C_sf"/>
</dbReference>